<accession>A0A183BTV2</accession>
<reference evidence="1" key="1">
    <citation type="submission" date="2013-12" db="EMBL/GenBank/DDBJ databases">
        <authorList>
            <person name="Aslett M."/>
        </authorList>
    </citation>
    <scope>NUCLEOTIDE SEQUENCE [LARGE SCALE GENOMIC DNA]</scope>
    <source>
        <strain evidence="1">Lindley</strain>
    </source>
</reference>
<reference evidence="1" key="2">
    <citation type="submission" date="2014-05" db="EMBL/GenBank/DDBJ databases">
        <title>The genome and life-stage specific transcriptomes of Globodera pallida elucidate key aspects of plant parasitism by a cyst nematode.</title>
        <authorList>
            <person name="Cotton J.A."/>
            <person name="Lilley C.J."/>
            <person name="Jones L.M."/>
            <person name="Kikuchi T."/>
            <person name="Reid A.J."/>
            <person name="Thorpe P."/>
            <person name="Tsai I.J."/>
            <person name="Beasley H."/>
            <person name="Blok V."/>
            <person name="Cock P.J.A."/>
            <person name="Van den Akker S.E."/>
            <person name="Holroyd N."/>
            <person name="Hunt M."/>
            <person name="Mantelin S."/>
            <person name="Naghra H."/>
            <person name="Pain A."/>
            <person name="Palomares-Rius J.E."/>
            <person name="Zarowiecki M."/>
            <person name="Berriman M."/>
            <person name="Jones J.T."/>
            <person name="Urwin P.E."/>
        </authorList>
    </citation>
    <scope>NUCLEOTIDE SEQUENCE [LARGE SCALE GENOMIC DNA]</scope>
    <source>
        <strain evidence="1">Lindley</strain>
    </source>
</reference>
<dbReference type="AlphaFoldDB" id="A0A183BTV2"/>
<protein>
    <submittedName>
        <fullName evidence="2">FBA_2 domain-containing protein</fullName>
    </submittedName>
</protein>
<name>A0A183BTV2_GLOPA</name>
<sequence length="344" mass="39728">MSDNPSEAQKQLKEIFICDDVLFEVFKFCGPFVLGLKVALISDRFDFLVDAHFKSMEWSLGNLQIHRGKKGKGAKIVKRFDRGCKVERRLPIPQEPLPDKVIGFELLRISYIDGSVIEFLQSIRRLFNSKGTTLKIETADYQKRSWEIIWHQIWPLISDNICGFRLHSSELDSLRQFSPTVLRDCPKLRWTMTFGLFPEFSAEGSAGTYSAKALAKWLCTPRGDGLPKVLQCIDCSPRVEGLKKAFVNLFDPANFIIVLYNIRGIEPFELKNNLTGERLVWRRFDVVEWLLVRCPIERDEEKWAEWEKEAVEWNSWNRIDIHFNDWDIGDGLPGASEGPQGAKK</sequence>
<organism evidence="1 2">
    <name type="scientific">Globodera pallida</name>
    <name type="common">Potato cyst nematode worm</name>
    <name type="synonym">Heterodera pallida</name>
    <dbReference type="NCBI Taxonomy" id="36090"/>
    <lineage>
        <taxon>Eukaryota</taxon>
        <taxon>Metazoa</taxon>
        <taxon>Ecdysozoa</taxon>
        <taxon>Nematoda</taxon>
        <taxon>Chromadorea</taxon>
        <taxon>Rhabditida</taxon>
        <taxon>Tylenchina</taxon>
        <taxon>Tylenchomorpha</taxon>
        <taxon>Tylenchoidea</taxon>
        <taxon>Heteroderidae</taxon>
        <taxon>Heteroderinae</taxon>
        <taxon>Globodera</taxon>
    </lineage>
</organism>
<dbReference type="WBParaSite" id="GPLIN_000403800">
    <property type="protein sequence ID" value="GPLIN_000403800"/>
    <property type="gene ID" value="GPLIN_000403800"/>
</dbReference>
<reference evidence="2" key="3">
    <citation type="submission" date="2016-06" db="UniProtKB">
        <authorList>
            <consortium name="WormBaseParasite"/>
        </authorList>
    </citation>
    <scope>IDENTIFICATION</scope>
</reference>
<dbReference type="Proteomes" id="UP000050741">
    <property type="component" value="Unassembled WGS sequence"/>
</dbReference>
<evidence type="ECO:0000313" key="2">
    <source>
        <dbReference type="WBParaSite" id="GPLIN_000403800"/>
    </source>
</evidence>
<proteinExistence type="predicted"/>
<evidence type="ECO:0000313" key="1">
    <source>
        <dbReference type="Proteomes" id="UP000050741"/>
    </source>
</evidence>
<keyword evidence="1" id="KW-1185">Reference proteome</keyword>